<dbReference type="InterPro" id="IPR003170">
    <property type="entry name" value="MurB"/>
</dbReference>
<dbReference type="InterPro" id="IPR011601">
    <property type="entry name" value="MurB_C"/>
</dbReference>
<comment type="similarity">
    <text evidence="16">Belongs to the MurB family.</text>
</comment>
<comment type="function">
    <text evidence="2 16">Cell wall formation.</text>
</comment>
<dbReference type="EC" id="1.3.1.98" evidence="16"/>
<dbReference type="RefSeq" id="WP_235020628.1">
    <property type="nucleotide sequence ID" value="NZ_CABWNB010000003.1"/>
</dbReference>
<dbReference type="Gene3D" id="3.30.43.10">
    <property type="entry name" value="Uridine Diphospho-n-acetylenolpyruvylglucosamine Reductase, domain 2"/>
    <property type="match status" value="1"/>
</dbReference>
<feature type="active site" evidence="16">
    <location>
        <position position="177"/>
    </location>
</feature>
<feature type="domain" description="FAD-binding PCMH-type" evidence="17">
    <location>
        <begin position="33"/>
        <end position="198"/>
    </location>
</feature>
<gene>
    <name evidence="16" type="primary">murB</name>
    <name evidence="18" type="ORF">HNR45_000430</name>
</gene>
<feature type="active site" description="Proton donor" evidence="16">
    <location>
        <position position="227"/>
    </location>
</feature>
<keyword evidence="8 16" id="KW-0274">FAD</keyword>
<keyword evidence="14 16" id="KW-0961">Cell wall biogenesis/degradation</keyword>
<keyword evidence="9 16" id="KW-0521">NADP</keyword>
<keyword evidence="6 16" id="KW-0132">Cell division</keyword>
<comment type="catalytic activity">
    <reaction evidence="15 16">
        <text>UDP-N-acetyl-alpha-D-muramate + NADP(+) = UDP-N-acetyl-3-O-(1-carboxyvinyl)-alpha-D-glucosamine + NADPH + H(+)</text>
        <dbReference type="Rhea" id="RHEA:12248"/>
        <dbReference type="ChEBI" id="CHEBI:15378"/>
        <dbReference type="ChEBI" id="CHEBI:57783"/>
        <dbReference type="ChEBI" id="CHEBI:58349"/>
        <dbReference type="ChEBI" id="CHEBI:68483"/>
        <dbReference type="ChEBI" id="CHEBI:70757"/>
        <dbReference type="EC" id="1.3.1.98"/>
    </reaction>
</comment>
<evidence type="ECO:0000256" key="6">
    <source>
        <dbReference type="ARBA" id="ARBA00022618"/>
    </source>
</evidence>
<dbReference type="Pfam" id="PF02873">
    <property type="entry name" value="MurB_C"/>
    <property type="match status" value="1"/>
</dbReference>
<dbReference type="InterPro" id="IPR006094">
    <property type="entry name" value="Oxid_FAD_bind_N"/>
</dbReference>
<organism evidence="18 19">
    <name type="scientific">Negativicoccus succinicivorans</name>
    <dbReference type="NCBI Taxonomy" id="620903"/>
    <lineage>
        <taxon>Bacteria</taxon>
        <taxon>Bacillati</taxon>
        <taxon>Bacillota</taxon>
        <taxon>Negativicutes</taxon>
        <taxon>Veillonellales</taxon>
        <taxon>Veillonellaceae</taxon>
        <taxon>Negativicoccus</taxon>
    </lineage>
</organism>
<dbReference type="UniPathway" id="UPA00219"/>
<dbReference type="GeneID" id="93485708"/>
<dbReference type="NCBIfam" id="TIGR00179">
    <property type="entry name" value="murB"/>
    <property type="match status" value="1"/>
</dbReference>
<dbReference type="InterPro" id="IPR016167">
    <property type="entry name" value="FAD-bd_PCMH_sub1"/>
</dbReference>
<evidence type="ECO:0000256" key="2">
    <source>
        <dbReference type="ARBA" id="ARBA00003921"/>
    </source>
</evidence>
<evidence type="ECO:0000256" key="8">
    <source>
        <dbReference type="ARBA" id="ARBA00022827"/>
    </source>
</evidence>
<dbReference type="GO" id="GO:0008762">
    <property type="term" value="F:UDP-N-acetylmuramate dehydrogenase activity"/>
    <property type="evidence" value="ECO:0007669"/>
    <property type="project" value="UniProtKB-UniRule"/>
</dbReference>
<dbReference type="InterPro" id="IPR036635">
    <property type="entry name" value="MurB_C_sf"/>
</dbReference>
<dbReference type="InterPro" id="IPR036318">
    <property type="entry name" value="FAD-bd_PCMH-like_sf"/>
</dbReference>
<dbReference type="Gene3D" id="3.90.78.10">
    <property type="entry name" value="UDP-N-acetylenolpyruvoylglucosamine reductase, C-terminal domain"/>
    <property type="match status" value="1"/>
</dbReference>
<dbReference type="EMBL" id="JACHHI010000002">
    <property type="protein sequence ID" value="MBB6477400.1"/>
    <property type="molecule type" value="Genomic_DNA"/>
</dbReference>
<dbReference type="AlphaFoldDB" id="A0A841R2T7"/>
<keyword evidence="5 16" id="KW-0963">Cytoplasm</keyword>
<evidence type="ECO:0000256" key="16">
    <source>
        <dbReference type="HAMAP-Rule" id="MF_00037"/>
    </source>
</evidence>
<keyword evidence="12 16" id="KW-0560">Oxidoreductase</keyword>
<dbReference type="Gene3D" id="3.30.465.10">
    <property type="match status" value="1"/>
</dbReference>
<evidence type="ECO:0000256" key="4">
    <source>
        <dbReference type="ARBA" id="ARBA00004752"/>
    </source>
</evidence>
<dbReference type="Proteomes" id="UP000591941">
    <property type="component" value="Unassembled WGS sequence"/>
</dbReference>
<evidence type="ECO:0000256" key="11">
    <source>
        <dbReference type="ARBA" id="ARBA00022984"/>
    </source>
</evidence>
<comment type="cofactor">
    <cofactor evidence="1 16">
        <name>FAD</name>
        <dbReference type="ChEBI" id="CHEBI:57692"/>
    </cofactor>
</comment>
<dbReference type="SUPFAM" id="SSF56176">
    <property type="entry name" value="FAD-binding/transporter-associated domain-like"/>
    <property type="match status" value="1"/>
</dbReference>
<comment type="subcellular location">
    <subcellularLocation>
        <location evidence="3 16">Cytoplasm</location>
    </subcellularLocation>
</comment>
<evidence type="ECO:0000313" key="18">
    <source>
        <dbReference type="EMBL" id="MBB6477400.1"/>
    </source>
</evidence>
<dbReference type="GO" id="GO:0071555">
    <property type="term" value="P:cell wall organization"/>
    <property type="evidence" value="ECO:0007669"/>
    <property type="project" value="UniProtKB-KW"/>
</dbReference>
<evidence type="ECO:0000256" key="14">
    <source>
        <dbReference type="ARBA" id="ARBA00023316"/>
    </source>
</evidence>
<dbReference type="HAMAP" id="MF_00037">
    <property type="entry name" value="MurB"/>
    <property type="match status" value="1"/>
</dbReference>
<evidence type="ECO:0000313" key="19">
    <source>
        <dbReference type="Proteomes" id="UP000591941"/>
    </source>
</evidence>
<dbReference type="Pfam" id="PF01565">
    <property type="entry name" value="FAD_binding_4"/>
    <property type="match status" value="1"/>
</dbReference>
<dbReference type="PROSITE" id="PS51387">
    <property type="entry name" value="FAD_PCMH"/>
    <property type="match status" value="1"/>
</dbReference>
<sequence length="314" mass="33338">MTKEYWEELFSGVVPKSALHFAEPMARHTTFAIGGPADLYIEPATEAELAGVLRVVANEKCPLMILGGGANVLVRDGGVRGVVVGLSRLVRPCYTDGTRLVVAGGVRLAQASRAAAKAELSGLEFACGIPGTIGGAVWMNAGAYGGEMQQIVTEVTALTRAGERVVYAGDQLHFAYRHSVFQETGDIITQVTMELQPGNAAEIRAKMADYTQRRTTKQPLDMPSSGSTFKRPVGYYAGTLIETTGLKGLTVGGAQVSMRHAGFIVNCGGATAADVLGLIAEVQRRVFAAHGVTLEPEVQIFGEDEQRSETDDAY</sequence>
<dbReference type="PANTHER" id="PTHR21071">
    <property type="entry name" value="UDP-N-ACETYLENOLPYRUVOYLGLUCOSAMINE REDUCTASE"/>
    <property type="match status" value="1"/>
</dbReference>
<evidence type="ECO:0000256" key="12">
    <source>
        <dbReference type="ARBA" id="ARBA00023002"/>
    </source>
</evidence>
<evidence type="ECO:0000256" key="15">
    <source>
        <dbReference type="ARBA" id="ARBA00048914"/>
    </source>
</evidence>
<comment type="pathway">
    <text evidence="4 16">Cell wall biogenesis; peptidoglycan biosynthesis.</text>
</comment>
<dbReference type="GO" id="GO:0009252">
    <property type="term" value="P:peptidoglycan biosynthetic process"/>
    <property type="evidence" value="ECO:0007669"/>
    <property type="project" value="UniProtKB-UniRule"/>
</dbReference>
<dbReference type="GO" id="GO:0051301">
    <property type="term" value="P:cell division"/>
    <property type="evidence" value="ECO:0007669"/>
    <property type="project" value="UniProtKB-KW"/>
</dbReference>
<feature type="active site" evidence="16">
    <location>
        <position position="297"/>
    </location>
</feature>
<accession>A0A841R2T7</accession>
<evidence type="ECO:0000259" key="17">
    <source>
        <dbReference type="PROSITE" id="PS51387"/>
    </source>
</evidence>
<dbReference type="SUPFAM" id="SSF56194">
    <property type="entry name" value="Uridine diphospho-N-Acetylenolpyruvylglucosamine reductase, MurB, C-terminal domain"/>
    <property type="match status" value="1"/>
</dbReference>
<evidence type="ECO:0000256" key="7">
    <source>
        <dbReference type="ARBA" id="ARBA00022630"/>
    </source>
</evidence>
<reference evidence="18 19" key="1">
    <citation type="submission" date="2020-08" db="EMBL/GenBank/DDBJ databases">
        <title>Genomic Encyclopedia of Type Strains, Phase IV (KMG-IV): sequencing the most valuable type-strain genomes for metagenomic binning, comparative biology and taxonomic classification.</title>
        <authorList>
            <person name="Goeker M."/>
        </authorList>
    </citation>
    <scope>NUCLEOTIDE SEQUENCE [LARGE SCALE GENOMIC DNA]</scope>
    <source>
        <strain evidence="18 19">DSM 21255</strain>
    </source>
</reference>
<dbReference type="InterPro" id="IPR016166">
    <property type="entry name" value="FAD-bd_PCMH"/>
</dbReference>
<dbReference type="GO" id="GO:0008360">
    <property type="term" value="P:regulation of cell shape"/>
    <property type="evidence" value="ECO:0007669"/>
    <property type="project" value="UniProtKB-KW"/>
</dbReference>
<evidence type="ECO:0000256" key="5">
    <source>
        <dbReference type="ARBA" id="ARBA00022490"/>
    </source>
</evidence>
<proteinExistence type="inferred from homology"/>
<dbReference type="NCBIfam" id="NF010480">
    <property type="entry name" value="PRK13905.1"/>
    <property type="match status" value="1"/>
</dbReference>
<protein>
    <recommendedName>
        <fullName evidence="16">UDP-N-acetylenolpyruvoylglucosamine reductase</fullName>
        <ecNumber evidence="16">1.3.1.98</ecNumber>
    </recommendedName>
    <alternativeName>
        <fullName evidence="16">UDP-N-acetylmuramate dehydrogenase</fullName>
    </alternativeName>
</protein>
<keyword evidence="13 16" id="KW-0131">Cell cycle</keyword>
<keyword evidence="10 16" id="KW-0133">Cell shape</keyword>
<keyword evidence="7 16" id="KW-0285">Flavoprotein</keyword>
<evidence type="ECO:0000256" key="1">
    <source>
        <dbReference type="ARBA" id="ARBA00001974"/>
    </source>
</evidence>
<evidence type="ECO:0000256" key="10">
    <source>
        <dbReference type="ARBA" id="ARBA00022960"/>
    </source>
</evidence>
<dbReference type="GO" id="GO:0071949">
    <property type="term" value="F:FAD binding"/>
    <property type="evidence" value="ECO:0007669"/>
    <property type="project" value="InterPro"/>
</dbReference>
<evidence type="ECO:0000256" key="3">
    <source>
        <dbReference type="ARBA" id="ARBA00004496"/>
    </source>
</evidence>
<evidence type="ECO:0000256" key="13">
    <source>
        <dbReference type="ARBA" id="ARBA00023306"/>
    </source>
</evidence>
<evidence type="ECO:0000256" key="9">
    <source>
        <dbReference type="ARBA" id="ARBA00022857"/>
    </source>
</evidence>
<keyword evidence="19" id="KW-1185">Reference proteome</keyword>
<name>A0A841R2T7_9FIRM</name>
<dbReference type="InterPro" id="IPR016169">
    <property type="entry name" value="FAD-bd_PCMH_sub2"/>
</dbReference>
<dbReference type="GO" id="GO:0005829">
    <property type="term" value="C:cytosol"/>
    <property type="evidence" value="ECO:0007669"/>
    <property type="project" value="TreeGrafter"/>
</dbReference>
<dbReference type="PANTHER" id="PTHR21071:SF4">
    <property type="entry name" value="UDP-N-ACETYLENOLPYRUVOYLGLUCOSAMINE REDUCTASE"/>
    <property type="match status" value="1"/>
</dbReference>
<keyword evidence="11 16" id="KW-0573">Peptidoglycan synthesis</keyword>
<comment type="caution">
    <text evidence="18">The sequence shown here is derived from an EMBL/GenBank/DDBJ whole genome shotgun (WGS) entry which is preliminary data.</text>
</comment>